<keyword evidence="3" id="KW-1185">Reference proteome</keyword>
<dbReference type="InterPro" id="IPR012337">
    <property type="entry name" value="RNaseH-like_sf"/>
</dbReference>
<dbReference type="Pfam" id="PF13456">
    <property type="entry name" value="RVT_3"/>
    <property type="match status" value="1"/>
</dbReference>
<dbReference type="GO" id="GO:0004523">
    <property type="term" value="F:RNA-DNA hybrid ribonuclease activity"/>
    <property type="evidence" value="ECO:0007669"/>
    <property type="project" value="InterPro"/>
</dbReference>
<dbReference type="AlphaFoldDB" id="A0AAV2CE19"/>
<gene>
    <name evidence="2" type="ORF">LTRI10_LOCUS2088</name>
</gene>
<dbReference type="InterPro" id="IPR053151">
    <property type="entry name" value="RNase_H-like"/>
</dbReference>
<reference evidence="2 3" key="1">
    <citation type="submission" date="2024-04" db="EMBL/GenBank/DDBJ databases">
        <authorList>
            <person name="Fracassetti M."/>
        </authorList>
    </citation>
    <scope>NUCLEOTIDE SEQUENCE [LARGE SCALE GENOMIC DNA]</scope>
</reference>
<dbReference type="EMBL" id="OZ034813">
    <property type="protein sequence ID" value="CAL1354257.1"/>
    <property type="molecule type" value="Genomic_DNA"/>
</dbReference>
<evidence type="ECO:0000259" key="1">
    <source>
        <dbReference type="PROSITE" id="PS50879"/>
    </source>
</evidence>
<dbReference type="PANTHER" id="PTHR47723">
    <property type="entry name" value="OS05G0353850 PROTEIN"/>
    <property type="match status" value="1"/>
</dbReference>
<dbReference type="PROSITE" id="PS50879">
    <property type="entry name" value="RNASE_H_1"/>
    <property type="match status" value="1"/>
</dbReference>
<dbReference type="CDD" id="cd06222">
    <property type="entry name" value="RNase_H_like"/>
    <property type="match status" value="1"/>
</dbReference>
<name>A0AAV2CE19_9ROSI</name>
<dbReference type="PANTHER" id="PTHR47723:SF19">
    <property type="entry name" value="POLYNUCLEOTIDYL TRANSFERASE, RIBONUCLEASE H-LIKE SUPERFAMILY PROTEIN"/>
    <property type="match status" value="1"/>
</dbReference>
<dbReference type="Proteomes" id="UP001497516">
    <property type="component" value="Chromosome 1"/>
</dbReference>
<dbReference type="InterPro" id="IPR036397">
    <property type="entry name" value="RNaseH_sf"/>
</dbReference>
<accession>A0AAV2CE19</accession>
<dbReference type="InterPro" id="IPR044730">
    <property type="entry name" value="RNase_H-like_dom_plant"/>
</dbReference>
<evidence type="ECO:0000313" key="3">
    <source>
        <dbReference type="Proteomes" id="UP001497516"/>
    </source>
</evidence>
<feature type="domain" description="RNase H type-1" evidence="1">
    <location>
        <begin position="87"/>
        <end position="217"/>
    </location>
</feature>
<proteinExistence type="predicted"/>
<protein>
    <recommendedName>
        <fullName evidence="1">RNase H type-1 domain-containing protein</fullName>
    </recommendedName>
</protein>
<organism evidence="2 3">
    <name type="scientific">Linum trigynum</name>
    <dbReference type="NCBI Taxonomy" id="586398"/>
    <lineage>
        <taxon>Eukaryota</taxon>
        <taxon>Viridiplantae</taxon>
        <taxon>Streptophyta</taxon>
        <taxon>Embryophyta</taxon>
        <taxon>Tracheophyta</taxon>
        <taxon>Spermatophyta</taxon>
        <taxon>Magnoliopsida</taxon>
        <taxon>eudicotyledons</taxon>
        <taxon>Gunneridae</taxon>
        <taxon>Pentapetalae</taxon>
        <taxon>rosids</taxon>
        <taxon>fabids</taxon>
        <taxon>Malpighiales</taxon>
        <taxon>Linaceae</taxon>
        <taxon>Linum</taxon>
    </lineage>
</organism>
<dbReference type="Gene3D" id="3.30.420.10">
    <property type="entry name" value="Ribonuclease H-like superfamily/Ribonuclease H"/>
    <property type="match status" value="1"/>
</dbReference>
<dbReference type="SUPFAM" id="SSF53098">
    <property type="entry name" value="Ribonuclease H-like"/>
    <property type="match status" value="1"/>
</dbReference>
<evidence type="ECO:0000313" key="2">
    <source>
        <dbReference type="EMBL" id="CAL1354257.1"/>
    </source>
</evidence>
<sequence>MSNVANDSQSNGRGNWASYISLVLWYIWKCRNDRVFNGIKLSHSTRLNYVTAKANEWLKTWDAASARLDLNSKPARTETLIGWVAPATGWWKLNTDGAAQSNPGMATAGGVLRNCWGDWISGFCSKLGTGSALLAELWGILQGLQLAWRKGAQFLILESDSQSALNLIEQRSDPVHPYSMILGAIRRMIAQSWVVQLVHTYRERNRVTDWLSKHSLVYPFGTHELDKPPTSLLSMRQDDVRGVSFPR</sequence>
<dbReference type="GO" id="GO:0003676">
    <property type="term" value="F:nucleic acid binding"/>
    <property type="evidence" value="ECO:0007669"/>
    <property type="project" value="InterPro"/>
</dbReference>
<dbReference type="InterPro" id="IPR002156">
    <property type="entry name" value="RNaseH_domain"/>
</dbReference>